<keyword evidence="1" id="KW-1133">Transmembrane helix</keyword>
<keyword evidence="3" id="KW-1185">Reference proteome</keyword>
<dbReference type="AlphaFoldDB" id="A0A345C334"/>
<keyword evidence="1" id="KW-0472">Membrane</keyword>
<name>A0A345C334_9BACI</name>
<dbReference type="EMBL" id="CP031092">
    <property type="protein sequence ID" value="AXF57615.1"/>
    <property type="molecule type" value="Genomic_DNA"/>
</dbReference>
<protein>
    <submittedName>
        <fullName evidence="2">Uncharacterized protein</fullName>
    </submittedName>
</protein>
<evidence type="ECO:0000256" key="1">
    <source>
        <dbReference type="SAM" id="Phobius"/>
    </source>
</evidence>
<proteinExistence type="predicted"/>
<dbReference type="Proteomes" id="UP000252100">
    <property type="component" value="Chromosome"/>
</dbReference>
<dbReference type="OrthoDB" id="2970613at2"/>
<gene>
    <name evidence="2" type="ORF">DT065_17560</name>
</gene>
<evidence type="ECO:0000313" key="3">
    <source>
        <dbReference type="Proteomes" id="UP000252100"/>
    </source>
</evidence>
<reference evidence="2 3" key="1">
    <citation type="journal article" date="2018" name="J. Microbiol.">
        <title>Salicibibacter kimchii gen. nov., sp. nov., a moderately halophilic and alkalitolerant bacterium in the family Bacillaceae, isolated from kimchi.</title>
        <authorList>
            <person name="Jang J.Y."/>
            <person name="Oh Y.J."/>
            <person name="Lim S.K."/>
            <person name="Park H.K."/>
            <person name="Lee C."/>
            <person name="Kim J.Y."/>
            <person name="Lee M.A."/>
            <person name="Choi H.J."/>
        </authorList>
    </citation>
    <scope>NUCLEOTIDE SEQUENCE [LARGE SCALE GENOMIC DNA]</scope>
    <source>
        <strain evidence="2 3">NKC1-1</strain>
    </source>
</reference>
<organism evidence="2 3">
    <name type="scientific">Salicibibacter kimchii</name>
    <dbReference type="NCBI Taxonomy" id="2099786"/>
    <lineage>
        <taxon>Bacteria</taxon>
        <taxon>Bacillati</taxon>
        <taxon>Bacillota</taxon>
        <taxon>Bacilli</taxon>
        <taxon>Bacillales</taxon>
        <taxon>Bacillaceae</taxon>
        <taxon>Salicibibacter</taxon>
    </lineage>
</organism>
<dbReference type="RefSeq" id="WP_114375600.1">
    <property type="nucleotide sequence ID" value="NZ_CP031092.1"/>
</dbReference>
<feature type="transmembrane region" description="Helical" evidence="1">
    <location>
        <begin position="12"/>
        <end position="32"/>
    </location>
</feature>
<accession>A0A345C334</accession>
<dbReference type="KEGG" id="rue:DT065_17560"/>
<evidence type="ECO:0000313" key="2">
    <source>
        <dbReference type="EMBL" id="AXF57615.1"/>
    </source>
</evidence>
<keyword evidence="1" id="KW-0812">Transmembrane</keyword>
<sequence>MKEIIALVKNRKLECSIACMIILMAVGAGIYANEMLEVGRNWVVRFYIGFTFVSLLLFSIYIALDRIFTSNKQSEET</sequence>
<feature type="transmembrane region" description="Helical" evidence="1">
    <location>
        <begin position="44"/>
        <end position="64"/>
    </location>
</feature>